<name>A0A0C7AVE4_RHIZD</name>
<dbReference type="AlphaFoldDB" id="A0A0C7AVE4"/>
<dbReference type="VEuPathDB" id="FungiDB:BCV72DRAFT_130139"/>
<proteinExistence type="predicted"/>
<accession>A0A0C7AVE4</accession>
<dbReference type="OMA" id="EGQVKNW"/>
<dbReference type="Proteomes" id="UP000242381">
    <property type="component" value="Unassembled WGS sequence"/>
</dbReference>
<sequence>MSIARNAIRSIAVKPARVAVPAMAARSFSVAAVMKKDVLQDLFLKELKAYKPQPVTTTDDNVAKDLKLPPAPAVPEIEADISQQLAAYDAEPEEIAH</sequence>
<dbReference type="GO" id="GO:0046933">
    <property type="term" value="F:proton-transporting ATP synthase activity, rotational mechanism"/>
    <property type="evidence" value="ECO:0007669"/>
    <property type="project" value="TreeGrafter"/>
</dbReference>
<protein>
    <recommendedName>
        <fullName evidence="3">ATP synthase complex subunit H</fullName>
    </recommendedName>
</protein>
<evidence type="ECO:0000313" key="2">
    <source>
        <dbReference type="Proteomes" id="UP000242381"/>
    </source>
</evidence>
<dbReference type="OrthoDB" id="274752at2759"/>
<evidence type="ECO:0000313" key="1">
    <source>
        <dbReference type="EMBL" id="ORE20216.1"/>
    </source>
</evidence>
<gene>
    <name evidence="1" type="ORF">BCV71DRAFT_196318</name>
</gene>
<dbReference type="PANTHER" id="PTHR28207">
    <property type="entry name" value="ATP SYNTHASE SUBUNIT H, MITOCHONDRIAL"/>
    <property type="match status" value="1"/>
</dbReference>
<dbReference type="PANTHER" id="PTHR28207:SF1">
    <property type="entry name" value="ATP SYNTHASE SUBUNIT H, MITOCHONDRIAL"/>
    <property type="match status" value="1"/>
</dbReference>
<reference evidence="1 2" key="1">
    <citation type="journal article" date="2016" name="Proc. Natl. Acad. Sci. U.S.A.">
        <title>Lipid metabolic changes in an early divergent fungus govern the establishment of a mutualistic symbiosis with endobacteria.</title>
        <authorList>
            <person name="Lastovetsky O.A."/>
            <person name="Gaspar M.L."/>
            <person name="Mondo S.J."/>
            <person name="LaButti K.M."/>
            <person name="Sandor L."/>
            <person name="Grigoriev I.V."/>
            <person name="Henry S.A."/>
            <person name="Pawlowska T.E."/>
        </authorList>
    </citation>
    <scope>NUCLEOTIDE SEQUENCE [LARGE SCALE GENOMIC DNA]</scope>
    <source>
        <strain evidence="1 2">ATCC 11559</strain>
    </source>
</reference>
<evidence type="ECO:0008006" key="3">
    <source>
        <dbReference type="Google" id="ProtNLM"/>
    </source>
</evidence>
<dbReference type="InterPro" id="IPR019711">
    <property type="entry name" value="ATP_synth_F0_suH"/>
</dbReference>
<dbReference type="Pfam" id="PF10775">
    <property type="entry name" value="ATP_sub_h"/>
    <property type="match status" value="1"/>
</dbReference>
<dbReference type="EMBL" id="KV921297">
    <property type="protein sequence ID" value="ORE20216.1"/>
    <property type="molecule type" value="Genomic_DNA"/>
</dbReference>
<organism evidence="1 2">
    <name type="scientific">Rhizopus microsporus</name>
    <dbReference type="NCBI Taxonomy" id="58291"/>
    <lineage>
        <taxon>Eukaryota</taxon>
        <taxon>Fungi</taxon>
        <taxon>Fungi incertae sedis</taxon>
        <taxon>Mucoromycota</taxon>
        <taxon>Mucoromycotina</taxon>
        <taxon>Mucoromycetes</taxon>
        <taxon>Mucorales</taxon>
        <taxon>Mucorineae</taxon>
        <taxon>Rhizopodaceae</taxon>
        <taxon>Rhizopus</taxon>
    </lineage>
</organism>